<sequence>MRYWLQQLQQKRWEFCNTRGAARDSWNSPTLPDLPTGLVAKDTDAFSYEKPSDSTESVRNEFAMEIAPEGLVGVNAARNPAAQPSTINFSLKQWGTELRNSMSHLRAGRGSSENRRSVFYTSSEEWEMIDPTLKDFQDLATQEYTRKSQLEANRVSLGSAFAFDFSRNSSRPKRPFLRDMIGPSKNRSSNEASPVEWSVSNGNKPSESQLKIQSLQEELARLKEEHTSQKDSLQGYTTQNKFLNKEILELTVLRRNAVAREKALEAKCTGLEAKLCQIESKYLVLLQEVKNPVCSGEQGPAREVISRLLEDALGVETPEHPEHTVLKPHAVSEFDVFGFKTVPEDDEEEQLVAKVRALDLKSLSFTDQEVSVGVKWENYLASTMNREMLRTPELKGLIRSGIPHEHRSKVWKWCVCFHVKKFRDTVPPDYFNQLLQEALEKQNPASKQIELDLLRTLPNNKHYASPTSEGIQKLRNILLAFSWRNPDIGYCQGLNRLAAVALLYLDQEDAFWCLVAIVEVFMPRDYYTKTLLGSQLLQEALEKQNPASKQIELDLLRTLPNNKHYASPTSEGIQKLRNILLAFSWRNPDIGYCQGLNRLAAVALLYLDQEDAFWCLVAIVEVFMPRDYYTKTLLGSQVDQRVFKDLMSEKLPRLHVHFEQYKVDFSLITFNWFLVVFVDSVVSDILFKIWDSFLYEGPKVDQRVFKDLMSEKLPRLHVHFEQYKVDFSLITFNWFLVVFVDSVVSDILFKIWDSFLYEGPKIIFRFALALFKYKEEEMLKLQDSMAIFKYLRYFTHTILDARKLMSIAFGGMNPFPLRQIQNRRTFHLEKVRLELTELEAIRQNFLRQRDTSLEGRGLISDDEEDND</sequence>
<dbReference type="SUPFAM" id="SSF47923">
    <property type="entry name" value="Ypt/Rab-GAP domain of gyp1p"/>
    <property type="match status" value="3"/>
</dbReference>
<dbReference type="GO" id="GO:0031410">
    <property type="term" value="C:cytoplasmic vesicle"/>
    <property type="evidence" value="ECO:0007669"/>
    <property type="project" value="UniProtKB-ARBA"/>
</dbReference>
<comment type="caution">
    <text evidence="5">The sequence shown here is derived from an EMBL/GenBank/DDBJ whole genome shotgun (WGS) entry which is preliminary data.</text>
</comment>
<dbReference type="PROSITE" id="PS50086">
    <property type="entry name" value="TBC_RABGAP"/>
    <property type="match status" value="1"/>
</dbReference>
<dbReference type="GO" id="GO:0005829">
    <property type="term" value="C:cytosol"/>
    <property type="evidence" value="ECO:0007669"/>
    <property type="project" value="UniProtKB-ARBA"/>
</dbReference>
<dbReference type="SMART" id="SM00164">
    <property type="entry name" value="TBC"/>
    <property type="match status" value="1"/>
</dbReference>
<feature type="domain" description="Rab-GAP TBC" evidence="4">
    <location>
        <begin position="401"/>
        <end position="697"/>
    </location>
</feature>
<evidence type="ECO:0000313" key="6">
    <source>
        <dbReference type="Proteomes" id="UP000289886"/>
    </source>
</evidence>
<reference evidence="5 6" key="1">
    <citation type="submission" date="2019-01" db="EMBL/GenBank/DDBJ databases">
        <title>Draft Genome and Complete Hox-Cluster Characterization of the Sterlet Sturgeon (Acipenser ruthenus).</title>
        <authorList>
            <person name="Wei Q."/>
        </authorList>
    </citation>
    <scope>NUCLEOTIDE SEQUENCE [LARGE SCALE GENOMIC DNA]</scope>
    <source>
        <strain evidence="5">WHYD16114868_AA</strain>
        <tissue evidence="5">Blood</tissue>
    </source>
</reference>
<dbReference type="FunFam" id="1.10.8.270:FF:000014">
    <property type="entry name" value="Putative TBC1 domain family member 2B"/>
    <property type="match status" value="2"/>
</dbReference>
<dbReference type="InterPro" id="IPR035969">
    <property type="entry name" value="Rab-GAP_TBC_sf"/>
</dbReference>
<organism evidence="5 6">
    <name type="scientific">Acipenser ruthenus</name>
    <name type="common">Sterlet sturgeon</name>
    <dbReference type="NCBI Taxonomy" id="7906"/>
    <lineage>
        <taxon>Eukaryota</taxon>
        <taxon>Metazoa</taxon>
        <taxon>Chordata</taxon>
        <taxon>Craniata</taxon>
        <taxon>Vertebrata</taxon>
        <taxon>Euteleostomi</taxon>
        <taxon>Actinopterygii</taxon>
        <taxon>Chondrostei</taxon>
        <taxon>Acipenseriformes</taxon>
        <taxon>Acipenseridae</taxon>
        <taxon>Acipenser</taxon>
    </lineage>
</organism>
<evidence type="ECO:0000256" key="1">
    <source>
        <dbReference type="ARBA" id="ARBA00022468"/>
    </source>
</evidence>
<dbReference type="Proteomes" id="UP000289886">
    <property type="component" value="Unassembled WGS sequence"/>
</dbReference>
<dbReference type="InterPro" id="IPR000195">
    <property type="entry name" value="Rab-GAP-TBC_dom"/>
</dbReference>
<name>A0A662YLC4_ACIRT</name>
<feature type="region of interest" description="Disordered" evidence="3">
    <location>
        <begin position="173"/>
        <end position="208"/>
    </location>
</feature>
<evidence type="ECO:0000256" key="3">
    <source>
        <dbReference type="SAM" id="MobiDB-lite"/>
    </source>
</evidence>
<dbReference type="FunFam" id="1.10.472.80:FF:000018">
    <property type="entry name" value="TBC1 domain family member 2B"/>
    <property type="match status" value="1"/>
</dbReference>
<protein>
    <submittedName>
        <fullName evidence="5">TBC1 domain family member 2B</fullName>
    </submittedName>
</protein>
<evidence type="ECO:0000313" key="5">
    <source>
        <dbReference type="EMBL" id="RXM97337.1"/>
    </source>
</evidence>
<dbReference type="GO" id="GO:0031267">
    <property type="term" value="F:small GTPase binding"/>
    <property type="evidence" value="ECO:0007669"/>
    <property type="project" value="TreeGrafter"/>
</dbReference>
<dbReference type="PANTHER" id="PTHR47219:SF20">
    <property type="entry name" value="TBC1 DOMAIN FAMILY MEMBER 2B"/>
    <property type="match status" value="1"/>
</dbReference>
<dbReference type="Pfam" id="PF23436">
    <property type="entry name" value="RabGap-TBC_2"/>
    <property type="match status" value="2"/>
</dbReference>
<dbReference type="InterPro" id="IPR050302">
    <property type="entry name" value="Rab_GAP_TBC_domain"/>
</dbReference>
<dbReference type="GO" id="GO:0005096">
    <property type="term" value="F:GTPase activator activity"/>
    <property type="evidence" value="ECO:0007669"/>
    <property type="project" value="UniProtKB-KW"/>
</dbReference>
<dbReference type="Gene3D" id="1.10.472.80">
    <property type="entry name" value="Ypt/Rab-GAP domain of gyp1p, domain 3"/>
    <property type="match status" value="2"/>
</dbReference>
<feature type="compositionally biased region" description="Polar residues" evidence="3">
    <location>
        <begin position="185"/>
        <end position="208"/>
    </location>
</feature>
<accession>A0A662YLC4</accession>
<dbReference type="Pfam" id="PF00566">
    <property type="entry name" value="RabGAP-TBC"/>
    <property type="match status" value="1"/>
</dbReference>
<keyword evidence="2" id="KW-0175">Coiled coil</keyword>
<dbReference type="Gene3D" id="1.10.8.270">
    <property type="entry name" value="putative rabgap domain of human tbc1 domain family member 14 like domains"/>
    <property type="match status" value="2"/>
</dbReference>
<evidence type="ECO:0000256" key="2">
    <source>
        <dbReference type="ARBA" id="ARBA00023054"/>
    </source>
</evidence>
<proteinExistence type="predicted"/>
<keyword evidence="6" id="KW-1185">Reference proteome</keyword>
<dbReference type="PANTHER" id="PTHR47219">
    <property type="entry name" value="RAB GTPASE-ACTIVATING PROTEIN 1-LIKE"/>
    <property type="match status" value="1"/>
</dbReference>
<gene>
    <name evidence="5" type="ORF">EOD39_14558</name>
</gene>
<dbReference type="AlphaFoldDB" id="A0A662YLC4"/>
<evidence type="ECO:0000259" key="4">
    <source>
        <dbReference type="PROSITE" id="PS50086"/>
    </source>
</evidence>
<keyword evidence="1" id="KW-0343">GTPase activation</keyword>
<dbReference type="EMBL" id="SCEB01001141">
    <property type="protein sequence ID" value="RXM97337.1"/>
    <property type="molecule type" value="Genomic_DNA"/>
</dbReference>